<dbReference type="InterPro" id="IPR050312">
    <property type="entry name" value="IolE/XylAMocC-like"/>
</dbReference>
<dbReference type="PANTHER" id="PTHR12110:SF21">
    <property type="entry name" value="XYLOSE ISOMERASE-LIKE TIM BARREL DOMAIN-CONTAINING PROTEIN"/>
    <property type="match status" value="1"/>
</dbReference>
<dbReference type="Pfam" id="PF01261">
    <property type="entry name" value="AP_endonuc_2"/>
    <property type="match status" value="1"/>
</dbReference>
<dbReference type="PANTHER" id="PTHR12110">
    <property type="entry name" value="HYDROXYPYRUVATE ISOMERASE"/>
    <property type="match status" value="1"/>
</dbReference>
<dbReference type="Gene3D" id="3.20.20.150">
    <property type="entry name" value="Divalent-metal-dependent TIM barrel enzymes"/>
    <property type="match status" value="1"/>
</dbReference>
<comment type="caution">
    <text evidence="2">The sequence shown here is derived from an EMBL/GenBank/DDBJ whole genome shotgun (WGS) entry which is preliminary data.</text>
</comment>
<feature type="domain" description="Xylose isomerase-like TIM barrel" evidence="1">
    <location>
        <begin position="94"/>
        <end position="330"/>
    </location>
</feature>
<reference evidence="2" key="1">
    <citation type="journal article" date="2020" name="mSystems">
        <title>Genome- and Community-Level Interaction Insights into Carbon Utilization and Element Cycling Functions of Hydrothermarchaeota in Hydrothermal Sediment.</title>
        <authorList>
            <person name="Zhou Z."/>
            <person name="Liu Y."/>
            <person name="Xu W."/>
            <person name="Pan J."/>
            <person name="Luo Z.H."/>
            <person name="Li M."/>
        </authorList>
    </citation>
    <scope>NUCLEOTIDE SEQUENCE [LARGE SCALE GENOMIC DNA]</scope>
    <source>
        <strain evidence="2">SpSt-289</strain>
    </source>
</reference>
<dbReference type="InterPro" id="IPR036237">
    <property type="entry name" value="Xyl_isomerase-like_sf"/>
</dbReference>
<accession>A0A7C1FEJ2</accession>
<dbReference type="AlphaFoldDB" id="A0A7C1FEJ2"/>
<sequence>MRGFSTDVRRNSKDTVDQAIKACQLRDKSFSHLYAQMTLHRWSMYNTVYNTRFVAKGDSIMTLFTGFRPPIAFHTNILTIFPGFQPWSLPKLARWAVENGFDGLEVGPAVPLKADDFAEARRVGARIFCLTYGRNVLAGDPEERALHQRNVLERVRFASGEGIPLVVLATGRIPGKSLRANLPDVIEWFSEQVLPLARAGNVTVAVENCPAVGNIATSPAMWHELFDNALPELMLGFDPSHLVWQFIDPYAALQEYAPRVRHVHVKDTRIDRARLAREGIDGDGWWRYTLPGWGELNWAAIIAELQRVHYPGCLSIEHEDAVWDRSEGEILQSLLLSKRYLEQYLADPVEVPPVEAVAPERVAGVKPI</sequence>
<proteinExistence type="predicted"/>
<organism evidence="2">
    <name type="scientific">Caldilinea aerophila</name>
    <dbReference type="NCBI Taxonomy" id="133453"/>
    <lineage>
        <taxon>Bacteria</taxon>
        <taxon>Bacillati</taxon>
        <taxon>Chloroflexota</taxon>
        <taxon>Caldilineae</taxon>
        <taxon>Caldilineales</taxon>
        <taxon>Caldilineaceae</taxon>
        <taxon>Caldilinea</taxon>
    </lineage>
</organism>
<protein>
    <submittedName>
        <fullName evidence="2">Sugar phosphate isomerase/epimerase</fullName>
    </submittedName>
</protein>
<evidence type="ECO:0000313" key="2">
    <source>
        <dbReference type="EMBL" id="HDX31012.1"/>
    </source>
</evidence>
<evidence type="ECO:0000259" key="1">
    <source>
        <dbReference type="Pfam" id="PF01261"/>
    </source>
</evidence>
<dbReference type="InterPro" id="IPR013022">
    <property type="entry name" value="Xyl_isomerase-like_TIM-brl"/>
</dbReference>
<dbReference type="EMBL" id="DSMG01000065">
    <property type="protein sequence ID" value="HDX31012.1"/>
    <property type="molecule type" value="Genomic_DNA"/>
</dbReference>
<dbReference type="GO" id="GO:0016853">
    <property type="term" value="F:isomerase activity"/>
    <property type="evidence" value="ECO:0007669"/>
    <property type="project" value="UniProtKB-KW"/>
</dbReference>
<name>A0A7C1FEJ2_9CHLR</name>
<dbReference type="SUPFAM" id="SSF51658">
    <property type="entry name" value="Xylose isomerase-like"/>
    <property type="match status" value="1"/>
</dbReference>
<gene>
    <name evidence="2" type="ORF">ENQ20_05895</name>
</gene>
<keyword evidence="2" id="KW-0413">Isomerase</keyword>